<dbReference type="GO" id="GO:0003724">
    <property type="term" value="F:RNA helicase activity"/>
    <property type="evidence" value="ECO:0007669"/>
    <property type="project" value="UniProtKB-EC"/>
</dbReference>
<evidence type="ECO:0000256" key="10">
    <source>
        <dbReference type="SAM" id="MobiDB-lite"/>
    </source>
</evidence>
<evidence type="ECO:0000313" key="15">
    <source>
        <dbReference type="Proteomes" id="UP000626092"/>
    </source>
</evidence>
<feature type="compositionally biased region" description="Basic residues" evidence="10">
    <location>
        <begin position="586"/>
        <end position="596"/>
    </location>
</feature>
<dbReference type="GO" id="GO:0005524">
    <property type="term" value="F:ATP binding"/>
    <property type="evidence" value="ECO:0007669"/>
    <property type="project" value="UniProtKB-KW"/>
</dbReference>
<keyword evidence="6" id="KW-0694">RNA-binding</keyword>
<dbReference type="CDD" id="cd17961">
    <property type="entry name" value="DEADc_DDX56"/>
    <property type="match status" value="1"/>
</dbReference>
<evidence type="ECO:0000256" key="1">
    <source>
        <dbReference type="ARBA" id="ARBA00012552"/>
    </source>
</evidence>
<evidence type="ECO:0000256" key="4">
    <source>
        <dbReference type="ARBA" id="ARBA00022806"/>
    </source>
</evidence>
<dbReference type="Pfam" id="PF00271">
    <property type="entry name" value="Helicase_C"/>
    <property type="match status" value="1"/>
</dbReference>
<keyword evidence="4" id="KW-0347">Helicase</keyword>
<dbReference type="EC" id="3.6.4.13" evidence="1"/>
<keyword evidence="5" id="KW-0067">ATP-binding</keyword>
<dbReference type="GO" id="GO:0003723">
    <property type="term" value="F:RNA binding"/>
    <property type="evidence" value="ECO:0007669"/>
    <property type="project" value="UniProtKB-KW"/>
</dbReference>
<dbReference type="Pfam" id="PF00270">
    <property type="entry name" value="DEAD"/>
    <property type="match status" value="1"/>
</dbReference>
<feature type="short sequence motif" description="Q motif" evidence="9">
    <location>
        <begin position="42"/>
        <end position="70"/>
    </location>
</feature>
<dbReference type="OrthoDB" id="1191041at2759"/>
<dbReference type="PANTHER" id="PTHR47959:SF21">
    <property type="entry name" value="DEAD-BOX HELICASE 56"/>
    <property type="match status" value="1"/>
</dbReference>
<evidence type="ECO:0000256" key="6">
    <source>
        <dbReference type="ARBA" id="ARBA00022884"/>
    </source>
</evidence>
<dbReference type="InterPro" id="IPR001650">
    <property type="entry name" value="Helicase_C-like"/>
</dbReference>
<dbReference type="Proteomes" id="UP000626092">
    <property type="component" value="Unassembled WGS sequence"/>
</dbReference>
<dbReference type="PROSITE" id="PS51194">
    <property type="entry name" value="HELICASE_CTER"/>
    <property type="match status" value="1"/>
</dbReference>
<dbReference type="AlphaFoldDB" id="A0A834GAB8"/>
<feature type="domain" description="Helicase ATP-binding" evidence="11">
    <location>
        <begin position="73"/>
        <end position="254"/>
    </location>
</feature>
<dbReference type="SUPFAM" id="SSF52540">
    <property type="entry name" value="P-loop containing nucleoside triphosphate hydrolases"/>
    <property type="match status" value="2"/>
</dbReference>
<evidence type="ECO:0000313" key="14">
    <source>
        <dbReference type="EMBL" id="KAF7129769.1"/>
    </source>
</evidence>
<dbReference type="Gene3D" id="3.40.50.300">
    <property type="entry name" value="P-loop containing nucleotide triphosphate hydrolases"/>
    <property type="match status" value="2"/>
</dbReference>
<evidence type="ECO:0000256" key="5">
    <source>
        <dbReference type="ARBA" id="ARBA00022840"/>
    </source>
</evidence>
<gene>
    <name evidence="14" type="ORF">RHSIM_Rhsim10G0094500</name>
</gene>
<dbReference type="PROSITE" id="PS51195">
    <property type="entry name" value="Q_MOTIF"/>
    <property type="match status" value="1"/>
</dbReference>
<keyword evidence="2" id="KW-0547">Nucleotide-binding</keyword>
<evidence type="ECO:0000259" key="12">
    <source>
        <dbReference type="PROSITE" id="PS51194"/>
    </source>
</evidence>
<evidence type="ECO:0000256" key="3">
    <source>
        <dbReference type="ARBA" id="ARBA00022801"/>
    </source>
</evidence>
<comment type="catalytic activity">
    <reaction evidence="8">
        <text>ATP + H2O = ADP + phosphate + H(+)</text>
        <dbReference type="Rhea" id="RHEA:13065"/>
        <dbReference type="ChEBI" id="CHEBI:15377"/>
        <dbReference type="ChEBI" id="CHEBI:15378"/>
        <dbReference type="ChEBI" id="CHEBI:30616"/>
        <dbReference type="ChEBI" id="CHEBI:43474"/>
        <dbReference type="ChEBI" id="CHEBI:456216"/>
        <dbReference type="EC" id="3.6.4.13"/>
    </reaction>
</comment>
<keyword evidence="15" id="KW-1185">Reference proteome</keyword>
<sequence length="637" mass="71501">MAKATKKLPHVNEDHEKEPEPEPEQEPEPVPEHEQEEEEEDQTFEELGLDPRLIRALTKKSIDNPTPIQRVAIPLILEGKDVVARAKTGSGKTFAYVLPMLHKLFSDSGSKNKLAPAAFVLVPTRELSQQVYSEMQSLIELCRVQLKITQLTSTMFDADLKTALAGPPDILVSTPACLQSCFSKGVLLPASVQDSLSFLVLDEADLLLSYGYEDDIKSLTAHIPRRCQCLLMSATSSADVEKLKKLILHNPFILTLPEVGDTKDEIIPKNVQQFWISCSARDKIIYVLALMKLELVQKKVLIFTNTIDASFRLKLFFEKVGCYWGRVIVGDWIVSEFGIKSAVLNAELPQNSRLHILEQFNAGLFDYLIATDDSQLKEKEQADGESHVERKRSRKHARKKMDSEFGVVRGIDFKNVNTVINFDMPQNAEGYVHRIGRTGRAYSTGASVSLVSPEEMEIFEEVKSTLGENENKDSNFIAPFPLLTKNAVESLRYRAEDVARSVTKISVREARAQDLRNEILNSEKLKAHFQVNPKDLDLLKHDKVLSKKPLSTHLRDVPEYLLDPTTQEASKIVKLARAAMGNNNSARRKGFKGKSRKDKDPLKSLSAGASKGGFRGGMKRKGKEKDDSSRYRKKQSV</sequence>
<dbReference type="SMART" id="SM00487">
    <property type="entry name" value="DEXDc"/>
    <property type="match status" value="1"/>
</dbReference>
<evidence type="ECO:0000256" key="8">
    <source>
        <dbReference type="ARBA" id="ARBA00047984"/>
    </source>
</evidence>
<feature type="domain" description="DEAD-box RNA helicase Q" evidence="13">
    <location>
        <begin position="42"/>
        <end position="70"/>
    </location>
</feature>
<dbReference type="InterPro" id="IPR014014">
    <property type="entry name" value="RNA_helicase_DEAD_Q_motif"/>
</dbReference>
<dbReference type="InterPro" id="IPR014001">
    <property type="entry name" value="Helicase_ATP-bd"/>
</dbReference>
<dbReference type="InterPro" id="IPR050079">
    <property type="entry name" value="DEAD_box_RNA_helicase"/>
</dbReference>
<dbReference type="SMART" id="SM00490">
    <property type="entry name" value="HELICc"/>
    <property type="match status" value="1"/>
</dbReference>
<feature type="region of interest" description="Disordered" evidence="10">
    <location>
        <begin position="579"/>
        <end position="637"/>
    </location>
</feature>
<proteinExistence type="inferred from homology"/>
<dbReference type="InterPro" id="IPR027417">
    <property type="entry name" value="P-loop_NTPase"/>
</dbReference>
<accession>A0A834GAB8</accession>
<comment type="caution">
    <text evidence="14">The sequence shown here is derived from an EMBL/GenBank/DDBJ whole genome shotgun (WGS) entry which is preliminary data.</text>
</comment>
<feature type="domain" description="Helicase C-terminal" evidence="12">
    <location>
        <begin position="289"/>
        <end position="488"/>
    </location>
</feature>
<dbReference type="GO" id="GO:0016787">
    <property type="term" value="F:hydrolase activity"/>
    <property type="evidence" value="ECO:0007669"/>
    <property type="project" value="UniProtKB-KW"/>
</dbReference>
<dbReference type="PROSITE" id="PS51192">
    <property type="entry name" value="HELICASE_ATP_BIND_1"/>
    <property type="match status" value="1"/>
</dbReference>
<evidence type="ECO:0000256" key="9">
    <source>
        <dbReference type="PROSITE-ProRule" id="PRU00552"/>
    </source>
</evidence>
<dbReference type="InterPro" id="IPR011545">
    <property type="entry name" value="DEAD/DEAH_box_helicase_dom"/>
</dbReference>
<keyword evidence="3" id="KW-0378">Hydrolase</keyword>
<dbReference type="PANTHER" id="PTHR47959">
    <property type="entry name" value="ATP-DEPENDENT RNA HELICASE RHLE-RELATED"/>
    <property type="match status" value="1"/>
</dbReference>
<feature type="compositionally biased region" description="Acidic residues" evidence="10">
    <location>
        <begin position="21"/>
        <end position="48"/>
    </location>
</feature>
<evidence type="ECO:0000256" key="7">
    <source>
        <dbReference type="ARBA" id="ARBA00038041"/>
    </source>
</evidence>
<evidence type="ECO:0000259" key="11">
    <source>
        <dbReference type="PROSITE" id="PS51192"/>
    </source>
</evidence>
<feature type="region of interest" description="Disordered" evidence="10">
    <location>
        <begin position="1"/>
        <end position="49"/>
    </location>
</feature>
<evidence type="ECO:0000256" key="2">
    <source>
        <dbReference type="ARBA" id="ARBA00022741"/>
    </source>
</evidence>
<dbReference type="CDD" id="cd18787">
    <property type="entry name" value="SF2_C_DEAD"/>
    <property type="match status" value="1"/>
</dbReference>
<protein>
    <recommendedName>
        <fullName evidence="1">RNA helicase</fullName>
        <ecNumber evidence="1">3.6.4.13</ecNumber>
    </recommendedName>
</protein>
<dbReference type="GO" id="GO:0005829">
    <property type="term" value="C:cytosol"/>
    <property type="evidence" value="ECO:0007669"/>
    <property type="project" value="TreeGrafter"/>
</dbReference>
<name>A0A834GAB8_RHOSS</name>
<comment type="similarity">
    <text evidence="7">Belongs to the DEAD box helicase family. DDX56/DBP9 subfamily.</text>
</comment>
<organism evidence="14 15">
    <name type="scientific">Rhododendron simsii</name>
    <name type="common">Sims's rhododendron</name>
    <dbReference type="NCBI Taxonomy" id="118357"/>
    <lineage>
        <taxon>Eukaryota</taxon>
        <taxon>Viridiplantae</taxon>
        <taxon>Streptophyta</taxon>
        <taxon>Embryophyta</taxon>
        <taxon>Tracheophyta</taxon>
        <taxon>Spermatophyta</taxon>
        <taxon>Magnoliopsida</taxon>
        <taxon>eudicotyledons</taxon>
        <taxon>Gunneridae</taxon>
        <taxon>Pentapetalae</taxon>
        <taxon>asterids</taxon>
        <taxon>Ericales</taxon>
        <taxon>Ericaceae</taxon>
        <taxon>Ericoideae</taxon>
        <taxon>Rhodoreae</taxon>
        <taxon>Rhododendron</taxon>
    </lineage>
</organism>
<reference evidence="14" key="1">
    <citation type="submission" date="2019-11" db="EMBL/GenBank/DDBJ databases">
        <authorList>
            <person name="Liu Y."/>
            <person name="Hou J."/>
            <person name="Li T.-Q."/>
            <person name="Guan C.-H."/>
            <person name="Wu X."/>
            <person name="Wu H.-Z."/>
            <person name="Ling F."/>
            <person name="Zhang R."/>
            <person name="Shi X.-G."/>
            <person name="Ren J.-P."/>
            <person name="Chen E.-F."/>
            <person name="Sun J.-M."/>
        </authorList>
    </citation>
    <scope>NUCLEOTIDE SEQUENCE</scope>
    <source>
        <strain evidence="14">Adult_tree_wgs_1</strain>
        <tissue evidence="14">Leaves</tissue>
    </source>
</reference>
<dbReference type="EMBL" id="WJXA01000010">
    <property type="protein sequence ID" value="KAF7129769.1"/>
    <property type="molecule type" value="Genomic_DNA"/>
</dbReference>
<feature type="compositionally biased region" description="Basic and acidic residues" evidence="10">
    <location>
        <begin position="10"/>
        <end position="20"/>
    </location>
</feature>
<evidence type="ECO:0000259" key="13">
    <source>
        <dbReference type="PROSITE" id="PS51195"/>
    </source>
</evidence>